<dbReference type="WBParaSite" id="EEL_0000222601-mRNA-1">
    <property type="protein sequence ID" value="EEL_0000222601-mRNA-1"/>
    <property type="gene ID" value="EEL_0000222601"/>
</dbReference>
<accession>A0A0R3RL67</accession>
<evidence type="ECO:0000313" key="1">
    <source>
        <dbReference type="Proteomes" id="UP000050640"/>
    </source>
</evidence>
<sequence>MLILPLKSTIIVKNYEVERSFARAYEELSSNLFVTNGTAEYVEKMMTLGHKVNLYSFDYFNPKSYSIFSLILPFKGAIALHKFELYF</sequence>
<reference evidence="2" key="1">
    <citation type="submission" date="2017-02" db="UniProtKB">
        <authorList>
            <consortium name="WormBaseParasite"/>
        </authorList>
    </citation>
    <scope>IDENTIFICATION</scope>
</reference>
<organism evidence="1 2">
    <name type="scientific">Elaeophora elaphi</name>
    <dbReference type="NCBI Taxonomy" id="1147741"/>
    <lineage>
        <taxon>Eukaryota</taxon>
        <taxon>Metazoa</taxon>
        <taxon>Ecdysozoa</taxon>
        <taxon>Nematoda</taxon>
        <taxon>Chromadorea</taxon>
        <taxon>Rhabditida</taxon>
        <taxon>Spirurina</taxon>
        <taxon>Spiruromorpha</taxon>
        <taxon>Filarioidea</taxon>
        <taxon>Onchocercidae</taxon>
        <taxon>Elaeophora</taxon>
    </lineage>
</organism>
<dbReference type="STRING" id="1147741.A0A0R3RL67"/>
<proteinExistence type="predicted"/>
<protein>
    <submittedName>
        <fullName evidence="2">Glucuronosyltransferase</fullName>
    </submittedName>
</protein>
<dbReference type="Proteomes" id="UP000050640">
    <property type="component" value="Unplaced"/>
</dbReference>
<name>A0A0R3RL67_9BILA</name>
<keyword evidence="1" id="KW-1185">Reference proteome</keyword>
<dbReference type="AlphaFoldDB" id="A0A0R3RL67"/>
<evidence type="ECO:0000313" key="2">
    <source>
        <dbReference type="WBParaSite" id="EEL_0000222601-mRNA-1"/>
    </source>
</evidence>